<evidence type="ECO:0000256" key="15">
    <source>
        <dbReference type="ARBA" id="ARBA00073020"/>
    </source>
</evidence>
<dbReference type="GO" id="GO:0034134">
    <property type="term" value="P:toll-like receptor 2 signaling pathway"/>
    <property type="evidence" value="ECO:0007669"/>
    <property type="project" value="TreeGrafter"/>
</dbReference>
<dbReference type="GeneTree" id="ENSGT00940000164052"/>
<proteinExistence type="predicted"/>
<dbReference type="GO" id="GO:0043123">
    <property type="term" value="P:positive regulation of canonical NF-kappaB signal transduction"/>
    <property type="evidence" value="ECO:0007669"/>
    <property type="project" value="TreeGrafter"/>
</dbReference>
<dbReference type="FunCoup" id="G3UKV2">
    <property type="interactions" value="351"/>
</dbReference>
<dbReference type="GO" id="GO:0008270">
    <property type="term" value="F:zinc ion binding"/>
    <property type="evidence" value="ECO:0007669"/>
    <property type="project" value="UniProtKB-KW"/>
</dbReference>
<keyword evidence="6 17" id="KW-0863">Zinc-finger</keyword>
<keyword evidence="12" id="KW-0395">Inflammatory response</keyword>
<protein>
    <recommendedName>
        <fullName evidence="15">TNFAIP3-interacting protein 2</fullName>
    </recommendedName>
    <alternativeName>
        <fullName evidence="16">A20-binding inhibitor of NF-kappa-B activation 2</fullName>
    </alternativeName>
</protein>
<dbReference type="PANTHER" id="PTHR31882:SF6">
    <property type="entry name" value="TNFAIP3-INTERACTING PROTEIN 2"/>
    <property type="match status" value="1"/>
</dbReference>
<dbReference type="eggNOG" id="ENOG502QUCD">
    <property type="taxonomic scope" value="Eukaryota"/>
</dbReference>
<keyword evidence="9" id="KW-0805">Transcription regulation</keyword>
<evidence type="ECO:0000256" key="6">
    <source>
        <dbReference type="ARBA" id="ARBA00022771"/>
    </source>
</evidence>
<evidence type="ECO:0000256" key="12">
    <source>
        <dbReference type="ARBA" id="ARBA00023198"/>
    </source>
</evidence>
<evidence type="ECO:0000256" key="4">
    <source>
        <dbReference type="ARBA" id="ARBA00022703"/>
    </source>
</evidence>
<evidence type="ECO:0000256" key="16">
    <source>
        <dbReference type="ARBA" id="ARBA00079469"/>
    </source>
</evidence>
<evidence type="ECO:0000256" key="10">
    <source>
        <dbReference type="ARBA" id="ARBA00023054"/>
    </source>
</evidence>
<evidence type="ECO:0000256" key="18">
    <source>
        <dbReference type="SAM" id="Coils"/>
    </source>
</evidence>
<evidence type="ECO:0000256" key="9">
    <source>
        <dbReference type="ARBA" id="ARBA00023015"/>
    </source>
</evidence>
<dbReference type="PROSITE" id="PS51801">
    <property type="entry name" value="ZF_CCHC_NOA"/>
    <property type="match status" value="1"/>
</dbReference>
<dbReference type="Ensembl" id="ENSLAFT00000028967.1">
    <property type="protein sequence ID" value="ENSLAFP00000028461.1"/>
    <property type="gene ID" value="ENSLAFG00000027379.1"/>
</dbReference>
<keyword evidence="3" id="KW-0597">Phosphoprotein</keyword>
<name>G3UKV2_LOXAF</name>
<evidence type="ECO:0000256" key="11">
    <source>
        <dbReference type="ARBA" id="ARBA00023163"/>
    </source>
</evidence>
<dbReference type="GO" id="GO:0006954">
    <property type="term" value="P:inflammatory response"/>
    <property type="evidence" value="ECO:0007669"/>
    <property type="project" value="UniProtKB-KW"/>
</dbReference>
<dbReference type="FunFam" id="1.20.5.990:FF:000005">
    <property type="entry name" value="TNFAIP3 interacting protein 2"/>
    <property type="match status" value="1"/>
</dbReference>
<dbReference type="InterPro" id="IPR034735">
    <property type="entry name" value="NEMO_ZF"/>
</dbReference>
<evidence type="ECO:0000256" key="3">
    <source>
        <dbReference type="ARBA" id="ARBA00022553"/>
    </source>
</evidence>
<dbReference type="GO" id="GO:0070530">
    <property type="term" value="F:K63-linked polyubiquitin modification-dependent protein binding"/>
    <property type="evidence" value="ECO:0007669"/>
    <property type="project" value="InterPro"/>
</dbReference>
<evidence type="ECO:0000256" key="19">
    <source>
        <dbReference type="SAM" id="MobiDB-lite"/>
    </source>
</evidence>
<feature type="coiled-coil region" evidence="18">
    <location>
        <begin position="115"/>
        <end position="142"/>
    </location>
</feature>
<dbReference type="InterPro" id="IPR022008">
    <property type="entry name" value="EABR"/>
</dbReference>
<evidence type="ECO:0000256" key="14">
    <source>
        <dbReference type="ARBA" id="ARBA00063508"/>
    </source>
</evidence>
<evidence type="ECO:0000256" key="13">
    <source>
        <dbReference type="ARBA" id="ARBA00055998"/>
    </source>
</evidence>
<keyword evidence="4" id="KW-0053">Apoptosis</keyword>
<keyword evidence="11" id="KW-0804">Transcription</keyword>
<dbReference type="GO" id="GO:0071222">
    <property type="term" value="P:cellular response to lipopolysaccharide"/>
    <property type="evidence" value="ECO:0007669"/>
    <property type="project" value="TreeGrafter"/>
</dbReference>
<keyword evidence="8" id="KW-0832">Ubl conjugation</keyword>
<evidence type="ECO:0000313" key="22">
    <source>
        <dbReference type="Proteomes" id="UP000007646"/>
    </source>
</evidence>
<dbReference type="InParanoid" id="G3UKV2"/>
<dbReference type="GO" id="GO:0005737">
    <property type="term" value="C:cytoplasm"/>
    <property type="evidence" value="ECO:0007669"/>
    <property type="project" value="UniProtKB-SubCell"/>
</dbReference>
<comment type="subunit">
    <text evidence="14">Interacts with STK11/LKB1, TNFAIP3, IKBKG, NFKB1, MAP3K8, TEK, RIPK1, CHUK, IKBKB and SMARCD1. Interacts with polyubiquitin.</text>
</comment>
<dbReference type="Pfam" id="PF16516">
    <property type="entry name" value="CC2-LZ"/>
    <property type="match status" value="1"/>
</dbReference>
<dbReference type="GO" id="GO:0006915">
    <property type="term" value="P:apoptotic process"/>
    <property type="evidence" value="ECO:0007669"/>
    <property type="project" value="UniProtKB-KW"/>
</dbReference>
<dbReference type="Pfam" id="PF12180">
    <property type="entry name" value="EABR"/>
    <property type="match status" value="1"/>
</dbReference>
<evidence type="ECO:0000256" key="7">
    <source>
        <dbReference type="ARBA" id="ARBA00022833"/>
    </source>
</evidence>
<dbReference type="AlphaFoldDB" id="G3UKV2"/>
<organism evidence="21 22">
    <name type="scientific">Loxodonta africana</name>
    <name type="common">African elephant</name>
    <dbReference type="NCBI Taxonomy" id="9785"/>
    <lineage>
        <taxon>Eukaryota</taxon>
        <taxon>Metazoa</taxon>
        <taxon>Chordata</taxon>
        <taxon>Craniata</taxon>
        <taxon>Vertebrata</taxon>
        <taxon>Euteleostomi</taxon>
        <taxon>Mammalia</taxon>
        <taxon>Eutheria</taxon>
        <taxon>Afrotheria</taxon>
        <taxon>Proboscidea</taxon>
        <taxon>Elephantidae</taxon>
        <taxon>Loxodonta</taxon>
    </lineage>
</organism>
<dbReference type="InterPro" id="IPR032419">
    <property type="entry name" value="CC2-LZ_dom"/>
</dbReference>
<comment type="function">
    <text evidence="13">Inhibits NF-kappa-B activation by blocking the interaction of RIPK1 with its downstream effector NEMO/IKBKG. Forms a ternary complex with NFKB1 and MAP3K8 but appears to function upstream of MAP3K8 in the TLR4 signaling pathway that regulates MAP3K8 activation. Involved in activation of the MEK/ERK signaling pathway during innate immune response; this function seems to be stimulus- and cell type specific. Required for stability of MAP3K8. Involved in regulation of apoptosis in endothelial cells; promotes TEK agonist-stimulated endothelial survival. May act as transcriptional coactivator when translocated to the nucleus. Enhances CHUK-mediated NF-kappa-B activation involving NF-kappa-B p50-p65 and p50-c-Rel complexes.</text>
</comment>
<sequence>EIKRLNERLEEKERKTQALREPLCAREEERALQARAWATSDVLCRSLASEAHQLRRTLAATAHMCQQLAQCLEERQREGRGAETPKEVVSLLCTKTTTVDTPVCKQLWPEHTSRDAAIQAEVEQLREENRQLKAKITYVEDLNAKWQRYDASRDEYVQGLRAQLRGLQTLRQPEGPSPAGLLKKEISRLNRQLEETLGDCAAARRELAGAQEARDAALERVQMLEQQILVYKDDFSSERADRERAQSRFQELWDMVACLQRQVPRTQVCASPLPTGTIPAGPLESFPALEQKPIGGGPDQQPSFLSRLEPPAEGGCPVTDPRGQGDLQCPHCQQHFSDEQGEELLRHMVECCQ</sequence>
<reference evidence="21" key="3">
    <citation type="submission" date="2025-09" db="UniProtKB">
        <authorList>
            <consortium name="Ensembl"/>
        </authorList>
    </citation>
    <scope>IDENTIFICATION</scope>
    <source>
        <strain evidence="21">Isolate ISIS603380</strain>
    </source>
</reference>
<comment type="subcellular location">
    <subcellularLocation>
        <location evidence="1">Cytoplasm</location>
    </subcellularLocation>
</comment>
<dbReference type="PANTHER" id="PTHR31882">
    <property type="entry name" value="TNFAIP3-INTERACTING PROTEIN COILED COIL FAMILY MEMBER"/>
    <property type="match status" value="1"/>
</dbReference>
<evidence type="ECO:0000259" key="20">
    <source>
        <dbReference type="PROSITE" id="PS51801"/>
    </source>
</evidence>
<reference evidence="21 22" key="1">
    <citation type="submission" date="2009-06" db="EMBL/GenBank/DDBJ databases">
        <title>The Genome Sequence of Loxodonta africana (African elephant).</title>
        <authorList>
            <person name="Di Palma F."/>
            <person name="Heiman D."/>
            <person name="Young S."/>
            <person name="Johnson J."/>
            <person name="Lander E.S."/>
            <person name="Lindblad-Toh K."/>
        </authorList>
    </citation>
    <scope>NUCLEOTIDE SEQUENCE [LARGE SCALE GENOMIC DNA]</scope>
    <source>
        <strain evidence="21 22">Isolate ISIS603380</strain>
    </source>
</reference>
<accession>G3UKV2</accession>
<keyword evidence="10 18" id="KW-0175">Coiled coil</keyword>
<dbReference type="GO" id="GO:0034138">
    <property type="term" value="P:toll-like receptor 3 signaling pathway"/>
    <property type="evidence" value="ECO:0007669"/>
    <property type="project" value="TreeGrafter"/>
</dbReference>
<evidence type="ECO:0000256" key="8">
    <source>
        <dbReference type="ARBA" id="ARBA00022843"/>
    </source>
</evidence>
<evidence type="ECO:0000313" key="21">
    <source>
        <dbReference type="Ensembl" id="ENSLAFP00000028461.1"/>
    </source>
</evidence>
<feature type="domain" description="CCHC NOA-type" evidence="20">
    <location>
        <begin position="321"/>
        <end position="353"/>
    </location>
</feature>
<keyword evidence="5" id="KW-0479">Metal-binding</keyword>
<reference evidence="21" key="2">
    <citation type="submission" date="2025-08" db="UniProtKB">
        <authorList>
            <consortium name="Ensembl"/>
        </authorList>
    </citation>
    <scope>IDENTIFICATION</scope>
    <source>
        <strain evidence="21">Isolate ISIS603380</strain>
    </source>
</reference>
<dbReference type="Proteomes" id="UP000007646">
    <property type="component" value="Unassembled WGS sequence"/>
</dbReference>
<feature type="coiled-coil region" evidence="18">
    <location>
        <begin position="179"/>
        <end position="234"/>
    </location>
</feature>
<feature type="region of interest" description="Disordered" evidence="19">
    <location>
        <begin position="292"/>
        <end position="324"/>
    </location>
</feature>
<keyword evidence="7" id="KW-0862">Zinc</keyword>
<keyword evidence="22" id="KW-1185">Reference proteome</keyword>
<keyword evidence="2" id="KW-0963">Cytoplasm</keyword>
<evidence type="ECO:0000256" key="5">
    <source>
        <dbReference type="ARBA" id="ARBA00022723"/>
    </source>
</evidence>
<dbReference type="Gene3D" id="1.20.5.990">
    <property type="entry name" value="Nemo cc2-lz domain - 1d5 darpin complex"/>
    <property type="match status" value="1"/>
</dbReference>
<evidence type="ECO:0000256" key="1">
    <source>
        <dbReference type="ARBA" id="ARBA00004496"/>
    </source>
</evidence>
<evidence type="ECO:0000256" key="17">
    <source>
        <dbReference type="PROSITE-ProRule" id="PRU01142"/>
    </source>
</evidence>
<dbReference type="OMA" id="INDCAEA"/>
<dbReference type="STRING" id="9785.ENSLAFP00000028461"/>
<evidence type="ECO:0000256" key="2">
    <source>
        <dbReference type="ARBA" id="ARBA00022490"/>
    </source>
</evidence>
<dbReference type="GO" id="GO:0006357">
    <property type="term" value="P:regulation of transcription by RNA polymerase II"/>
    <property type="evidence" value="ECO:0007669"/>
    <property type="project" value="TreeGrafter"/>
</dbReference>